<sequence>MGEGSRLYYTGNSSRQDGVAITVSAKYRELVTKVTCVSNRLMAMKIEADDAELRGLNTLLRTFDAANYIFIRGDVNGQVGHAHDGIKWYHGGNGYGRKNVDEERILKAAKGHDLAFANIICQW</sequence>
<proteinExistence type="predicted"/>
<gene>
    <name evidence="1" type="ORF">CGOC_LOCUS10756</name>
</gene>
<name>A0A3P7QAT9_CYLGO</name>
<dbReference type="EMBL" id="UYRV01112783">
    <property type="protein sequence ID" value="VDN27786.1"/>
    <property type="molecule type" value="Genomic_DNA"/>
</dbReference>
<protein>
    <recommendedName>
        <fullName evidence="3">Endonuclease/exonuclease/phosphatase domain-containing protein</fullName>
    </recommendedName>
</protein>
<evidence type="ECO:0008006" key="3">
    <source>
        <dbReference type="Google" id="ProtNLM"/>
    </source>
</evidence>
<reference evidence="1 2" key="1">
    <citation type="submission" date="2018-11" db="EMBL/GenBank/DDBJ databases">
        <authorList>
            <consortium name="Pathogen Informatics"/>
        </authorList>
    </citation>
    <scope>NUCLEOTIDE SEQUENCE [LARGE SCALE GENOMIC DNA]</scope>
</reference>
<accession>A0A3P7QAT9</accession>
<dbReference type="OrthoDB" id="5827952at2759"/>
<evidence type="ECO:0000313" key="1">
    <source>
        <dbReference type="EMBL" id="VDN27786.1"/>
    </source>
</evidence>
<keyword evidence="2" id="KW-1185">Reference proteome</keyword>
<evidence type="ECO:0000313" key="2">
    <source>
        <dbReference type="Proteomes" id="UP000271889"/>
    </source>
</evidence>
<organism evidence="1 2">
    <name type="scientific">Cylicostephanus goldi</name>
    <name type="common">Nematode worm</name>
    <dbReference type="NCBI Taxonomy" id="71465"/>
    <lineage>
        <taxon>Eukaryota</taxon>
        <taxon>Metazoa</taxon>
        <taxon>Ecdysozoa</taxon>
        <taxon>Nematoda</taxon>
        <taxon>Chromadorea</taxon>
        <taxon>Rhabditida</taxon>
        <taxon>Rhabditina</taxon>
        <taxon>Rhabditomorpha</taxon>
        <taxon>Strongyloidea</taxon>
        <taxon>Strongylidae</taxon>
        <taxon>Cylicostephanus</taxon>
    </lineage>
</organism>
<dbReference type="AlphaFoldDB" id="A0A3P7QAT9"/>
<dbReference type="Proteomes" id="UP000271889">
    <property type="component" value="Unassembled WGS sequence"/>
</dbReference>